<evidence type="ECO:0000256" key="7">
    <source>
        <dbReference type="ARBA" id="ARBA00023098"/>
    </source>
</evidence>
<keyword evidence="5" id="KW-0276">Fatty acid metabolism</keyword>
<evidence type="ECO:0000256" key="9">
    <source>
        <dbReference type="ARBA" id="ARBA00023315"/>
    </source>
</evidence>
<evidence type="ECO:0000256" key="10">
    <source>
        <dbReference type="PIRSR" id="PIRSR600542-1"/>
    </source>
</evidence>
<dbReference type="InterPro" id="IPR023213">
    <property type="entry name" value="CAT-like_dom_sf"/>
</dbReference>
<dbReference type="GO" id="GO:0009437">
    <property type="term" value="P:carnitine metabolic process"/>
    <property type="evidence" value="ECO:0007669"/>
    <property type="project" value="TreeGrafter"/>
</dbReference>
<keyword evidence="3" id="KW-0808">Transferase</keyword>
<dbReference type="GO" id="GO:0016020">
    <property type="term" value="C:membrane"/>
    <property type="evidence" value="ECO:0007669"/>
    <property type="project" value="UniProtKB-SubCell"/>
</dbReference>
<evidence type="ECO:0000313" key="14">
    <source>
        <dbReference type="Proteomes" id="UP000245119"/>
    </source>
</evidence>
<protein>
    <recommendedName>
        <fullName evidence="12">Choline/carnitine acyltransferase domain-containing protein</fullName>
    </recommendedName>
</protein>
<proteinExistence type="inferred from homology"/>
<keyword evidence="8 11" id="KW-0472">Membrane</keyword>
<accession>A0A2T7PSX3</accession>
<comment type="subcellular location">
    <subcellularLocation>
        <location evidence="1">Membrane</location>
        <topology evidence="1">Multi-pass membrane protein</topology>
    </subcellularLocation>
</comment>
<feature type="active site" description="Proton acceptor" evidence="10">
    <location>
        <position position="399"/>
    </location>
</feature>
<feature type="domain" description="Choline/carnitine acyltransferase" evidence="12">
    <location>
        <begin position="98"/>
        <end position="683"/>
    </location>
</feature>
<dbReference type="PANTHER" id="PTHR22589">
    <property type="entry name" value="CARNITINE O-ACYLTRANSFERASE"/>
    <property type="match status" value="1"/>
</dbReference>
<dbReference type="PANTHER" id="PTHR22589:SF112">
    <property type="entry name" value="CHOLINE_CARNITINE ACYLTRANSFERASE DOMAIN-CONTAINING PROTEIN"/>
    <property type="match status" value="1"/>
</dbReference>
<keyword evidence="7" id="KW-0443">Lipid metabolism</keyword>
<dbReference type="Gene3D" id="3.30.559.10">
    <property type="entry name" value="Chloramphenicol acetyltransferase-like domain"/>
    <property type="match status" value="1"/>
</dbReference>
<evidence type="ECO:0000256" key="8">
    <source>
        <dbReference type="ARBA" id="ARBA00023136"/>
    </source>
</evidence>
<gene>
    <name evidence="13" type="ORF">C0Q70_03499</name>
</gene>
<dbReference type="FunFam" id="3.30.559.10:FF:000002">
    <property type="entry name" value="carnitine O-palmitoyltransferase 1, liver isoform"/>
    <property type="match status" value="1"/>
</dbReference>
<dbReference type="GO" id="GO:0006631">
    <property type="term" value="P:fatty acid metabolic process"/>
    <property type="evidence" value="ECO:0007669"/>
    <property type="project" value="UniProtKB-KW"/>
</dbReference>
<evidence type="ECO:0000256" key="6">
    <source>
        <dbReference type="ARBA" id="ARBA00022989"/>
    </source>
</evidence>
<comment type="similarity">
    <text evidence="2">Belongs to the carnitine/choline acetyltransferase family.</text>
</comment>
<reference evidence="13 14" key="1">
    <citation type="submission" date="2018-04" db="EMBL/GenBank/DDBJ databases">
        <title>The genome of golden apple snail Pomacea canaliculata provides insight into stress tolerance and invasive adaptation.</title>
        <authorList>
            <person name="Liu C."/>
            <person name="Liu B."/>
            <person name="Ren Y."/>
            <person name="Zhang Y."/>
            <person name="Wang H."/>
            <person name="Li S."/>
            <person name="Jiang F."/>
            <person name="Yin L."/>
            <person name="Zhang G."/>
            <person name="Qian W."/>
            <person name="Fan W."/>
        </authorList>
    </citation>
    <scope>NUCLEOTIDE SEQUENCE [LARGE SCALE GENOMIC DNA]</scope>
    <source>
        <strain evidence="13">SZHN2017</strain>
        <tissue evidence="13">Muscle</tissue>
    </source>
</reference>
<dbReference type="GO" id="GO:0005739">
    <property type="term" value="C:mitochondrion"/>
    <property type="evidence" value="ECO:0007669"/>
    <property type="project" value="TreeGrafter"/>
</dbReference>
<dbReference type="InterPro" id="IPR039551">
    <property type="entry name" value="Cho/carn_acyl_trans"/>
</dbReference>
<evidence type="ECO:0000256" key="3">
    <source>
        <dbReference type="ARBA" id="ARBA00022679"/>
    </source>
</evidence>
<keyword evidence="6 11" id="KW-1133">Transmembrane helix</keyword>
<comment type="caution">
    <text evidence="13">The sequence shown here is derived from an EMBL/GenBank/DDBJ whole genome shotgun (WGS) entry which is preliminary data.</text>
</comment>
<name>A0A2T7PSX3_POMCA</name>
<sequence>MVSFAEALTAFAEMLPLPAGVPLLIREMAASFLCGLSFFIIVLHLRRYLLRMLLAYRGWMYEPPRKQSAVTLAWGVLVRLVTGSHPTLFSYQRSLPRLSVPPLKDTLNKLLVSLKPLYIDHEDEFTKLKVEAAEFEKTLGPKLQNALVLKSWWAPNYVSDWWQKYVYLMGRSPLPINSNYYIMDQCNWTPTTSQTTRAAAVLYQIMLVKQMIERQSMEPLVIRKTIPICMAQYENIFCTTRIPGEEIDTLLHQEILDSRHVAVYCKGVMYKVNVYDHQRRILAPQTLEQMLDWIVKDAENYQEEYTEEQKSIAALTSLDRTSWWRVRKEHFGSGINKESLDTVESAIFFVVLDSNSFPHHALSGRGSYLLHGDGRCLWFDKSFNLVVFENGKMGINCEHSHADAPALGHMMEYNMLQEAYTIHYPDRVTPVTNASTKYQPPIRLIWEIGPVLRAQILRALSCHQQNIENLDLVLADHNSFGKGFIKTCKVSPDAFIQMALQVTYLKNAGKQALTYEASMTRLYLHGRTETVRSLSVEAAAFAKAFVDKTVSAKEKQRLLKKACENHQILYKDAMNGKGIDRHLFALYVVSRGLNVESEFLKKVLSIPWTLSTSQQPQQQIASAPDCSHPDFNDMVSPGGGFGPVSDDGYGVSYMLPNDQRIFFHVSSKRSQPATDSSKFMAQLFQTLKEMRELFDEQSSTQA</sequence>
<dbReference type="InterPro" id="IPR000542">
    <property type="entry name" value="Carn_acyl_trans"/>
</dbReference>
<evidence type="ECO:0000259" key="12">
    <source>
        <dbReference type="Pfam" id="PF00755"/>
    </source>
</evidence>
<feature type="transmembrane region" description="Helical" evidence="11">
    <location>
        <begin position="69"/>
        <end position="89"/>
    </location>
</feature>
<dbReference type="OMA" id="FVSDWWE"/>
<keyword evidence="9" id="KW-0012">Acyltransferase</keyword>
<dbReference type="SUPFAM" id="SSF52777">
    <property type="entry name" value="CoA-dependent acyltransferases"/>
    <property type="match status" value="2"/>
</dbReference>
<dbReference type="GO" id="GO:0004095">
    <property type="term" value="F:carnitine O-palmitoyltransferase activity"/>
    <property type="evidence" value="ECO:0007669"/>
    <property type="project" value="TreeGrafter"/>
</dbReference>
<dbReference type="InterPro" id="IPR042231">
    <property type="entry name" value="Cho/carn_acyl_trans_2"/>
</dbReference>
<evidence type="ECO:0000256" key="11">
    <source>
        <dbReference type="SAM" id="Phobius"/>
    </source>
</evidence>
<evidence type="ECO:0000256" key="4">
    <source>
        <dbReference type="ARBA" id="ARBA00022692"/>
    </source>
</evidence>
<feature type="transmembrane region" description="Helical" evidence="11">
    <location>
        <begin position="28"/>
        <end position="49"/>
    </location>
</feature>
<evidence type="ECO:0000256" key="1">
    <source>
        <dbReference type="ARBA" id="ARBA00004141"/>
    </source>
</evidence>
<dbReference type="Proteomes" id="UP000245119">
    <property type="component" value="Linkage Group LG2"/>
</dbReference>
<evidence type="ECO:0000256" key="2">
    <source>
        <dbReference type="ARBA" id="ARBA00005232"/>
    </source>
</evidence>
<dbReference type="STRING" id="400727.A0A2T7PSX3"/>
<dbReference type="Pfam" id="PF00755">
    <property type="entry name" value="Carn_acyltransf"/>
    <property type="match status" value="1"/>
</dbReference>
<keyword evidence="14" id="KW-1185">Reference proteome</keyword>
<dbReference type="EMBL" id="PZQS01000002">
    <property type="protein sequence ID" value="PVD36514.1"/>
    <property type="molecule type" value="Genomic_DNA"/>
</dbReference>
<dbReference type="OrthoDB" id="240216at2759"/>
<dbReference type="Gene3D" id="3.30.559.70">
    <property type="entry name" value="Choline/Carnitine o-acyltransferase, domain 2"/>
    <property type="match status" value="1"/>
</dbReference>
<evidence type="ECO:0000313" key="13">
    <source>
        <dbReference type="EMBL" id="PVD36514.1"/>
    </source>
</evidence>
<organism evidence="13 14">
    <name type="scientific">Pomacea canaliculata</name>
    <name type="common">Golden apple snail</name>
    <dbReference type="NCBI Taxonomy" id="400727"/>
    <lineage>
        <taxon>Eukaryota</taxon>
        <taxon>Metazoa</taxon>
        <taxon>Spiralia</taxon>
        <taxon>Lophotrochozoa</taxon>
        <taxon>Mollusca</taxon>
        <taxon>Gastropoda</taxon>
        <taxon>Caenogastropoda</taxon>
        <taxon>Architaenioglossa</taxon>
        <taxon>Ampullarioidea</taxon>
        <taxon>Ampullariidae</taxon>
        <taxon>Pomacea</taxon>
    </lineage>
</organism>
<evidence type="ECO:0000256" key="5">
    <source>
        <dbReference type="ARBA" id="ARBA00022832"/>
    </source>
</evidence>
<keyword evidence="4 11" id="KW-0812">Transmembrane</keyword>
<dbReference type="AlphaFoldDB" id="A0A2T7PSX3"/>